<reference evidence="1 2" key="1">
    <citation type="submission" date="2019-08" db="EMBL/GenBank/DDBJ databases">
        <title>Genomes sequence of Algoriphagus aquimarinus ACAM450.</title>
        <authorList>
            <person name="Bowman J.P."/>
        </authorList>
    </citation>
    <scope>NUCLEOTIDE SEQUENCE [LARGE SCALE GENOMIC DNA]</scope>
    <source>
        <strain evidence="1 2">ACAM 450</strain>
    </source>
</reference>
<protein>
    <submittedName>
        <fullName evidence="1">Uncharacterized protein</fullName>
    </submittedName>
</protein>
<comment type="caution">
    <text evidence="1">The sequence shown here is derived from an EMBL/GenBank/DDBJ whole genome shotgun (WGS) entry which is preliminary data.</text>
</comment>
<dbReference type="AlphaFoldDB" id="A0A5C7ASK0"/>
<name>A0A5C7ASK0_9BACT</name>
<evidence type="ECO:0000313" key="1">
    <source>
        <dbReference type="EMBL" id="TXE11401.1"/>
    </source>
</evidence>
<evidence type="ECO:0000313" key="2">
    <source>
        <dbReference type="Proteomes" id="UP000321935"/>
    </source>
</evidence>
<accession>A0A5C7ASK0</accession>
<dbReference type="OrthoDB" id="9816482at2"/>
<proteinExistence type="predicted"/>
<dbReference type="Proteomes" id="UP000321935">
    <property type="component" value="Unassembled WGS sequence"/>
</dbReference>
<gene>
    <name evidence="1" type="ORF">ESV85_10780</name>
</gene>
<dbReference type="EMBL" id="VORW01000005">
    <property type="protein sequence ID" value="TXE11401.1"/>
    <property type="molecule type" value="Genomic_DNA"/>
</dbReference>
<dbReference type="RefSeq" id="WP_146917457.1">
    <property type="nucleotide sequence ID" value="NZ_VORW01000005.1"/>
</dbReference>
<sequence>MNYFEWNNKIFDFFFNKNTNYIIILTASRRILSEISQEDSETAFINFKTAIKNGPLDTERYHYDEGFNIIEIAYWLKTSWRNNKLYYSRSNQARLWIIDPNYPPPYLAYLFFLILEVRQNDSSYWSGINKILEMPKLGSKDGLLILDLLEDLHKFDSNFYFQNIYPSGAWLYVGTLYSQIPITLEEEKLTIARLILGGFEKDQLIQSNGEIIVGDDELISIFNSYSKPNLRKGINNLLSKDDNYRSFVEDYFINEFKNFSWDINEQFLSEVKISETPNEVKLGIKIISDTFTGKKTFQLVAAYHDEKQHDQSLGEQLKVGKDILTIKSIKTSNSLIIGELNKKHIEDLKSKMLDVFLGPEISSLPSFKEKKNRFFYYHSSNFFLEEENFHNTNRNSFYLMTVDENITEIEGSKFIRAFDDEGIRLFEFSPNLSEEQFTKVQLLLGVKGLGKISLMGEFLLDRRKKIVDGYPYYFEYTGPIGCPELFAITEEHQVKIKLEPLSDQDNKFILPIEFSKDVDFRIIDNTQGVRSPKYCYSNLDVIDATNLTRASKDKDGKHEGTSNIYSDFADIHLDKETQSLANKNNTFFVFFKEQNSYKSFSENDFNEESLGNKLLAFLGGKETKWSYVKDKLEEFFPEYLEKPENSSLFYLLENWRDLGYLDFDSESKLITTPPPTLLFTQSEDGVRAFLSGFRDARLVNHLKTIRKVDGVPVKVYLEIQNHDFLPQSIFIHGEYSHIERVVSHLKIDWNELDYPIDGKYISSIHNSKIYQLKCLLYQHSVLKFRDNYFSLTRFKLKGKEEIRDDHKKEIFNVDSLKWEATTKKILEFGNDPMLVRYKDSGGFTFWYVYRINGESYVLPNYQLCLFSLLALKNKSILLKRKVNEEHFDLLVPFGPVKLPYWINKCLVLLKAKLPSTEFIGKKAYSKYEGVHIKFLNIISEKLEQEIEEITV</sequence>
<organism evidence="1 2">
    <name type="scientific">Algoriphagus aquimarinus</name>
    <dbReference type="NCBI Taxonomy" id="237018"/>
    <lineage>
        <taxon>Bacteria</taxon>
        <taxon>Pseudomonadati</taxon>
        <taxon>Bacteroidota</taxon>
        <taxon>Cytophagia</taxon>
        <taxon>Cytophagales</taxon>
        <taxon>Cyclobacteriaceae</taxon>
        <taxon>Algoriphagus</taxon>
    </lineage>
</organism>